<dbReference type="Pfam" id="PF13829">
    <property type="entry name" value="DUF4191"/>
    <property type="match status" value="1"/>
</dbReference>
<evidence type="ECO:0000313" key="2">
    <source>
        <dbReference type="EMBL" id="TNU73099.1"/>
    </source>
</evidence>
<dbReference type="InterPro" id="IPR025445">
    <property type="entry name" value="DUF4191"/>
</dbReference>
<feature type="transmembrane region" description="Helical" evidence="1">
    <location>
        <begin position="66"/>
        <end position="86"/>
    </location>
</feature>
<dbReference type="EMBL" id="VENP01000065">
    <property type="protein sequence ID" value="TNU73099.1"/>
    <property type="molecule type" value="Genomic_DNA"/>
</dbReference>
<evidence type="ECO:0000256" key="1">
    <source>
        <dbReference type="SAM" id="Phobius"/>
    </source>
</evidence>
<dbReference type="AlphaFoldDB" id="A0A5C5B9A5"/>
<name>A0A5C5B9A5_9MICO</name>
<sequence>MARSNQSTPAPAPKPKKRRWYHQIWDVFQMTRKADPSVPWLMLAILLGAIAVGVVVGLLVNDGAMLWYFVVLAVPFGVLGATFLLSRRAERAAYSRIEGQPGAASAALGTIRRGWNLEEQPVAIDQRTQTMVFRAVGRPGVVLVGDGGSRGSQQRLLEQERKRTTRLVPDVPVHLVQCGREEGQVPLPQLAAAVRKHKKAITTAEVAVVTKRLAALGKIKMPVPKGVDPLRARPDRKGMRGR</sequence>
<keyword evidence="1" id="KW-0472">Membrane</keyword>
<dbReference type="OrthoDB" id="8479889at2"/>
<feature type="transmembrane region" description="Helical" evidence="1">
    <location>
        <begin position="40"/>
        <end position="60"/>
    </location>
</feature>
<evidence type="ECO:0000313" key="3">
    <source>
        <dbReference type="Proteomes" id="UP000313849"/>
    </source>
</evidence>
<organism evidence="2 3">
    <name type="scientific">Miniimonas arenae</name>
    <dbReference type="NCBI Taxonomy" id="676201"/>
    <lineage>
        <taxon>Bacteria</taxon>
        <taxon>Bacillati</taxon>
        <taxon>Actinomycetota</taxon>
        <taxon>Actinomycetes</taxon>
        <taxon>Micrococcales</taxon>
        <taxon>Beutenbergiaceae</taxon>
        <taxon>Miniimonas</taxon>
    </lineage>
</organism>
<dbReference type="RefSeq" id="WP_139987551.1">
    <property type="nucleotide sequence ID" value="NZ_VENP01000065.1"/>
</dbReference>
<dbReference type="Proteomes" id="UP000313849">
    <property type="component" value="Unassembled WGS sequence"/>
</dbReference>
<keyword evidence="1" id="KW-1133">Transmembrane helix</keyword>
<reference evidence="2 3" key="1">
    <citation type="submission" date="2019-06" db="EMBL/GenBank/DDBJ databases">
        <title>Draft genome sequence of Miniimonas arenae KCTC 19750T isolated from sea sand.</title>
        <authorList>
            <person name="Park S.-J."/>
        </authorList>
    </citation>
    <scope>NUCLEOTIDE SEQUENCE [LARGE SCALE GENOMIC DNA]</scope>
    <source>
        <strain evidence="2 3">KCTC 19750</strain>
    </source>
</reference>
<keyword evidence="1" id="KW-0812">Transmembrane</keyword>
<comment type="caution">
    <text evidence="2">The sequence shown here is derived from an EMBL/GenBank/DDBJ whole genome shotgun (WGS) entry which is preliminary data.</text>
</comment>
<keyword evidence="3" id="KW-1185">Reference proteome</keyword>
<accession>A0A5C5B9A5</accession>
<gene>
    <name evidence="2" type="ORF">FH969_13170</name>
</gene>
<proteinExistence type="predicted"/>
<protein>
    <submittedName>
        <fullName evidence="2">DUF4191 domain-containing protein</fullName>
    </submittedName>
</protein>